<dbReference type="GO" id="GO:0005576">
    <property type="term" value="C:extracellular region"/>
    <property type="evidence" value="ECO:0007669"/>
    <property type="project" value="TreeGrafter"/>
</dbReference>
<dbReference type="GO" id="GO:0009395">
    <property type="term" value="P:phospholipid catabolic process"/>
    <property type="evidence" value="ECO:0007669"/>
    <property type="project" value="TreeGrafter"/>
</dbReference>
<accession>A0A2R5GBX8</accession>
<dbReference type="InterPro" id="IPR007000">
    <property type="entry name" value="PLipase_B-like"/>
</dbReference>
<dbReference type="Pfam" id="PF04916">
    <property type="entry name" value="Phospholip_B"/>
    <property type="match status" value="1"/>
</dbReference>
<keyword evidence="3 7" id="KW-0378">Hydrolase</keyword>
<evidence type="ECO:0000313" key="9">
    <source>
        <dbReference type="Proteomes" id="UP000241890"/>
    </source>
</evidence>
<evidence type="ECO:0000256" key="2">
    <source>
        <dbReference type="ARBA" id="ARBA00022729"/>
    </source>
</evidence>
<keyword evidence="5 7" id="KW-0443">Lipid metabolism</keyword>
<evidence type="ECO:0000313" key="8">
    <source>
        <dbReference type="EMBL" id="GBG25254.1"/>
    </source>
</evidence>
<dbReference type="Gene3D" id="3.60.60.30">
    <property type="match status" value="1"/>
</dbReference>
<dbReference type="PANTHER" id="PTHR12370">
    <property type="entry name" value="PHOSPHOLIPASE B-RELATED"/>
    <property type="match status" value="1"/>
</dbReference>
<reference evidence="8 9" key="1">
    <citation type="submission" date="2017-12" db="EMBL/GenBank/DDBJ databases">
        <title>Sequencing, de novo assembly and annotation of complete genome of a new Thraustochytrid species, strain FCC1311.</title>
        <authorList>
            <person name="Sedici K."/>
            <person name="Godart F."/>
            <person name="Aiese Cigliano R."/>
            <person name="Sanseverino W."/>
            <person name="Barakat M."/>
            <person name="Ortet P."/>
            <person name="Marechal E."/>
            <person name="Cagnac O."/>
            <person name="Amato A."/>
        </authorList>
    </citation>
    <scope>NUCLEOTIDE SEQUENCE [LARGE SCALE GENOMIC DNA]</scope>
</reference>
<organism evidence="8 9">
    <name type="scientific">Hondaea fermentalgiana</name>
    <dbReference type="NCBI Taxonomy" id="2315210"/>
    <lineage>
        <taxon>Eukaryota</taxon>
        <taxon>Sar</taxon>
        <taxon>Stramenopiles</taxon>
        <taxon>Bigyra</taxon>
        <taxon>Labyrinthulomycetes</taxon>
        <taxon>Thraustochytrida</taxon>
        <taxon>Thraustochytriidae</taxon>
        <taxon>Hondaea</taxon>
    </lineage>
</organism>
<keyword evidence="6" id="KW-0325">Glycoprotein</keyword>
<keyword evidence="4 7" id="KW-0442">Lipid degradation</keyword>
<sequence length="572" mass="63823">MASRVVACVAAILAVATSGSLGVEATSAAPPPRFAVVRSRGANEARASFVVEETGSLDDDGVAWASFEDGLNKTGWGVFKVHTNASFADDDQAYAAGMLEGYLTAPHIFTTARDVVQAIFKADTLPPKVRDFMEKQDAWTRASIKKHAADDDLFRHVGYVMAQYDGLVDGYAKRAPQDVPSLENWQFAMLNGVGDLIDLKQAMNRSEFADLEKMDREAAELLHARSGHCSALVKVTADYSDLLMGHSSWYVFANTNRIFKHYYFDFNDESTAAKGISFSSYPGFLESLDDFYMLSSGIAWTQTTNSILNSSVYDLLQPQSLFAWQRVRAASAIARSGEEWFETFRRNASGTYANQYMIVDHSRFEAGKPLQDGTLWVIEEMPGLVVGRDQTETLRRGYWPSFNVPFYPEIYEGSGYPSVAAKQGNYFTYELTARAKIFRRDHNTVEDLDSLKAILRSNDYLHDPFSLDDGTPNPMYAICSRGDLIKDKPLPDGCYDTKVTSVRYGMAERRAQIINGMTRGLHGDSLPAFKWSQFPEMRHEGLPPVYDFDFMPTDPSMPETADASERVDIAEI</sequence>
<feature type="signal peptide" evidence="7">
    <location>
        <begin position="1"/>
        <end position="22"/>
    </location>
</feature>
<dbReference type="InParanoid" id="A0A2R5GBX8"/>
<feature type="chain" id="PRO_5015217964" description="Phospholipase B-like" evidence="7">
    <location>
        <begin position="23"/>
        <end position="572"/>
    </location>
</feature>
<dbReference type="OrthoDB" id="419508at2759"/>
<keyword evidence="9" id="KW-1185">Reference proteome</keyword>
<keyword evidence="2 7" id="KW-0732">Signal</keyword>
<protein>
    <recommendedName>
        <fullName evidence="7">Phospholipase B-like</fullName>
        <ecNumber evidence="7">3.1.1.-</ecNumber>
    </recommendedName>
</protein>
<gene>
    <name evidence="8" type="ORF">FCC1311_079001</name>
</gene>
<dbReference type="AlphaFoldDB" id="A0A2R5GBX8"/>
<evidence type="ECO:0000256" key="6">
    <source>
        <dbReference type="ARBA" id="ARBA00023180"/>
    </source>
</evidence>
<comment type="similarity">
    <text evidence="1 7">Belongs to the phospholipase B-like family.</text>
</comment>
<dbReference type="EMBL" id="BEYU01000012">
    <property type="protein sequence ID" value="GBG25254.1"/>
    <property type="molecule type" value="Genomic_DNA"/>
</dbReference>
<evidence type="ECO:0000256" key="7">
    <source>
        <dbReference type="RuleBase" id="RU364138"/>
    </source>
</evidence>
<dbReference type="EC" id="3.1.1.-" evidence="7"/>
<evidence type="ECO:0000256" key="4">
    <source>
        <dbReference type="ARBA" id="ARBA00022963"/>
    </source>
</evidence>
<dbReference type="Proteomes" id="UP000241890">
    <property type="component" value="Unassembled WGS sequence"/>
</dbReference>
<evidence type="ECO:0000256" key="3">
    <source>
        <dbReference type="ARBA" id="ARBA00022801"/>
    </source>
</evidence>
<comment type="caution">
    <text evidence="8">The sequence shown here is derived from an EMBL/GenBank/DDBJ whole genome shotgun (WGS) entry which is preliminary data.</text>
</comment>
<proteinExistence type="inferred from homology"/>
<dbReference type="GO" id="GO:0004620">
    <property type="term" value="F:phospholipase activity"/>
    <property type="evidence" value="ECO:0007669"/>
    <property type="project" value="InterPro"/>
</dbReference>
<evidence type="ECO:0000256" key="1">
    <source>
        <dbReference type="ARBA" id="ARBA00007835"/>
    </source>
</evidence>
<evidence type="ECO:0000256" key="5">
    <source>
        <dbReference type="ARBA" id="ARBA00023098"/>
    </source>
</evidence>
<dbReference type="PANTHER" id="PTHR12370:SF1">
    <property type="entry name" value="PHOSPHOLIPASE B-LIKE 1"/>
    <property type="match status" value="1"/>
</dbReference>
<name>A0A2R5GBX8_9STRA</name>
<comment type="function">
    <text evidence="7">Putative phospholipase.</text>
</comment>